<evidence type="ECO:0000313" key="2">
    <source>
        <dbReference type="Proteomes" id="UP001227268"/>
    </source>
</evidence>
<name>A0ACC2VGE2_9TREE</name>
<comment type="caution">
    <text evidence="1">The sequence shown here is derived from an EMBL/GenBank/DDBJ whole genome shotgun (WGS) entry which is preliminary data.</text>
</comment>
<proteinExistence type="predicted"/>
<accession>A0ACC2VGE2</accession>
<gene>
    <name evidence="1" type="ORF">QFC21_004432</name>
</gene>
<dbReference type="EMBL" id="JASBWT010000015">
    <property type="protein sequence ID" value="KAJ9098103.1"/>
    <property type="molecule type" value="Genomic_DNA"/>
</dbReference>
<protein>
    <submittedName>
        <fullName evidence="1">Uncharacterized protein</fullName>
    </submittedName>
</protein>
<dbReference type="Proteomes" id="UP001227268">
    <property type="component" value="Unassembled WGS sequence"/>
</dbReference>
<evidence type="ECO:0000313" key="1">
    <source>
        <dbReference type="EMBL" id="KAJ9098103.1"/>
    </source>
</evidence>
<organism evidence="1 2">
    <name type="scientific">Naganishia friedmannii</name>
    <dbReference type="NCBI Taxonomy" id="89922"/>
    <lineage>
        <taxon>Eukaryota</taxon>
        <taxon>Fungi</taxon>
        <taxon>Dikarya</taxon>
        <taxon>Basidiomycota</taxon>
        <taxon>Agaricomycotina</taxon>
        <taxon>Tremellomycetes</taxon>
        <taxon>Filobasidiales</taxon>
        <taxon>Filobasidiaceae</taxon>
        <taxon>Naganishia</taxon>
    </lineage>
</organism>
<sequence length="237" mass="25946">MQTIVLDDDDEDEDEDNGVEALDAQDGHNEDDNHEVYAIPPSGQTQSNLVPCPACGRSIPFSTLNAHLDRSCRSPPPPGVGKTSKSAWAKLLSGTGDDSSTSTAHSPAVDMTRKISKPNYNLATPKELRSVLEMYGCPTTGEKAVLVERVQLWISIFNSNLDASHPNLLKVLRSELNEQERAKARDKDDAQKAKQVFATIRHADDDDAAFKRLEADLRQRRKNVKNGKEQGGRVAGA</sequence>
<keyword evidence="2" id="KW-1185">Reference proteome</keyword>
<reference evidence="1" key="1">
    <citation type="submission" date="2023-04" db="EMBL/GenBank/DDBJ databases">
        <title>Draft Genome sequencing of Naganishia species isolated from polar environments using Oxford Nanopore Technology.</title>
        <authorList>
            <person name="Leo P."/>
            <person name="Venkateswaran K."/>
        </authorList>
    </citation>
    <scope>NUCLEOTIDE SEQUENCE</scope>
    <source>
        <strain evidence="1">MNA-CCFEE 5423</strain>
    </source>
</reference>